<dbReference type="Ensembl" id="ENSMPUT00000000378.1">
    <property type="protein sequence ID" value="ENSMPUP00000000371.1"/>
    <property type="gene ID" value="ENSMPUG00000000373.1"/>
</dbReference>
<name>M3XMS1_MUSPF</name>
<evidence type="ECO:0000313" key="2">
    <source>
        <dbReference type="Ensembl" id="ENSMPUP00000000371.1"/>
    </source>
</evidence>
<proteinExistence type="predicted"/>
<evidence type="ECO:0000256" key="1">
    <source>
        <dbReference type="SAM" id="MobiDB-lite"/>
    </source>
</evidence>
<feature type="compositionally biased region" description="Basic and acidic residues" evidence="1">
    <location>
        <begin position="1"/>
        <end position="17"/>
    </location>
</feature>
<accession>M3XMS1</accession>
<feature type="region of interest" description="Disordered" evidence="1">
    <location>
        <begin position="1"/>
        <end position="55"/>
    </location>
</feature>
<feature type="compositionally biased region" description="Basic and acidic residues" evidence="1">
    <location>
        <begin position="44"/>
        <end position="55"/>
    </location>
</feature>
<reference evidence="2" key="1">
    <citation type="submission" date="2024-06" db="UniProtKB">
        <authorList>
            <consortium name="Ensembl"/>
        </authorList>
    </citation>
    <scope>IDENTIFICATION</scope>
</reference>
<dbReference type="EMBL" id="AEYP01063822">
    <property type="status" value="NOT_ANNOTATED_CDS"/>
    <property type="molecule type" value="Genomic_DNA"/>
</dbReference>
<dbReference type="EMBL" id="AEYP01063820">
    <property type="status" value="NOT_ANNOTATED_CDS"/>
    <property type="molecule type" value="Genomic_DNA"/>
</dbReference>
<dbReference type="HOGENOM" id="CLU_3031779_0_0_1"/>
<protein>
    <submittedName>
        <fullName evidence="2">Uncharacterized protein</fullName>
    </submittedName>
</protein>
<dbReference type="AlphaFoldDB" id="M3XMS1"/>
<dbReference type="InParanoid" id="M3XMS1"/>
<organism evidence="2">
    <name type="scientific">Mustela putorius furo</name>
    <name type="common">European domestic ferret</name>
    <name type="synonym">Mustela furo</name>
    <dbReference type="NCBI Taxonomy" id="9669"/>
    <lineage>
        <taxon>Eukaryota</taxon>
        <taxon>Metazoa</taxon>
        <taxon>Chordata</taxon>
        <taxon>Craniata</taxon>
        <taxon>Vertebrata</taxon>
        <taxon>Euteleostomi</taxon>
        <taxon>Mammalia</taxon>
        <taxon>Eutheria</taxon>
        <taxon>Laurasiatheria</taxon>
        <taxon>Carnivora</taxon>
        <taxon>Caniformia</taxon>
        <taxon>Musteloidea</taxon>
        <taxon>Mustelidae</taxon>
        <taxon>Mustelinae</taxon>
        <taxon>Mustela</taxon>
    </lineage>
</organism>
<dbReference type="EMBL" id="AEYP01063821">
    <property type="status" value="NOT_ANNOTATED_CDS"/>
    <property type="molecule type" value="Genomic_DNA"/>
</dbReference>
<sequence length="55" mass="5684">MPARWGRDSLDAGRTAERPNPGPAVQEAPGAAGEGRASSPGAEGWKKEMETGTFS</sequence>